<evidence type="ECO:0000313" key="2">
    <source>
        <dbReference type="EMBL" id="KAK3851210.1"/>
    </source>
</evidence>
<protein>
    <submittedName>
        <fullName evidence="2">Uncharacterized protein</fullName>
    </submittedName>
</protein>
<keyword evidence="3" id="KW-1185">Reference proteome</keyword>
<dbReference type="AlphaFoldDB" id="A0AAE1BII7"/>
<evidence type="ECO:0000313" key="3">
    <source>
        <dbReference type="Proteomes" id="UP001286313"/>
    </source>
</evidence>
<accession>A0AAE1BII7</accession>
<organism evidence="2 3">
    <name type="scientific">Petrolisthes cinctipes</name>
    <name type="common">Flat porcelain crab</name>
    <dbReference type="NCBI Taxonomy" id="88211"/>
    <lineage>
        <taxon>Eukaryota</taxon>
        <taxon>Metazoa</taxon>
        <taxon>Ecdysozoa</taxon>
        <taxon>Arthropoda</taxon>
        <taxon>Crustacea</taxon>
        <taxon>Multicrustacea</taxon>
        <taxon>Malacostraca</taxon>
        <taxon>Eumalacostraca</taxon>
        <taxon>Eucarida</taxon>
        <taxon>Decapoda</taxon>
        <taxon>Pleocyemata</taxon>
        <taxon>Anomura</taxon>
        <taxon>Galatheoidea</taxon>
        <taxon>Porcellanidae</taxon>
        <taxon>Petrolisthes</taxon>
    </lineage>
</organism>
<proteinExistence type="predicted"/>
<comment type="caution">
    <text evidence="2">The sequence shown here is derived from an EMBL/GenBank/DDBJ whole genome shotgun (WGS) entry which is preliminary data.</text>
</comment>
<sequence>MSHDNNFAVGYATLLMTPASPTKPEHFFLTSLSLSSPSVESSAQSYNTKWKRQTAVGLELLAEAGNYAALQRLYGHPYWPPSPALATLTPTLPPGLEAYYRQAVAALSHRTTVLNRPLFPSTALSQVSQPSALSSLSQQPSSLTPTSSLSQSSTLCSLTQVSSPLSQPSPLPPLSPAQLSSLSSRYFSTLTSSASALTHSLPLPARSPSAPTPSSSPGKSSAALSPPTPPSPSPITTRDDHQQEP</sequence>
<feature type="region of interest" description="Disordered" evidence="1">
    <location>
        <begin position="199"/>
        <end position="245"/>
    </location>
</feature>
<feature type="compositionally biased region" description="Low complexity" evidence="1">
    <location>
        <begin position="199"/>
        <end position="225"/>
    </location>
</feature>
<name>A0AAE1BII7_PETCI</name>
<evidence type="ECO:0000256" key="1">
    <source>
        <dbReference type="SAM" id="MobiDB-lite"/>
    </source>
</evidence>
<dbReference type="Proteomes" id="UP001286313">
    <property type="component" value="Unassembled WGS sequence"/>
</dbReference>
<reference evidence="2" key="1">
    <citation type="submission" date="2023-10" db="EMBL/GenBank/DDBJ databases">
        <title>Genome assemblies of two species of porcelain crab, Petrolisthes cinctipes and Petrolisthes manimaculis (Anomura: Porcellanidae).</title>
        <authorList>
            <person name="Angst P."/>
        </authorList>
    </citation>
    <scope>NUCLEOTIDE SEQUENCE</scope>
    <source>
        <strain evidence="2">PB745_01</strain>
        <tissue evidence="2">Gill</tissue>
    </source>
</reference>
<gene>
    <name evidence="2" type="ORF">Pcinc_042125</name>
</gene>
<dbReference type="EMBL" id="JAWQEG010007996">
    <property type="protein sequence ID" value="KAK3851210.1"/>
    <property type="molecule type" value="Genomic_DNA"/>
</dbReference>